<evidence type="ECO:0000256" key="2">
    <source>
        <dbReference type="ARBA" id="ARBA00012438"/>
    </source>
</evidence>
<evidence type="ECO:0000256" key="6">
    <source>
        <dbReference type="ARBA" id="ARBA00022777"/>
    </source>
</evidence>
<feature type="domain" description="Signal transduction histidine kinase subgroup 3 dimerisation and phosphoacceptor" evidence="10">
    <location>
        <begin position="179"/>
        <end position="242"/>
    </location>
</feature>
<dbReference type="EC" id="2.7.13.3" evidence="2"/>
<dbReference type="Gene3D" id="1.20.5.1930">
    <property type="match status" value="1"/>
</dbReference>
<dbReference type="Pfam" id="PF07730">
    <property type="entry name" value="HisKA_3"/>
    <property type="match status" value="1"/>
</dbReference>
<reference evidence="12" key="1">
    <citation type="journal article" date="2019" name="Int. J. Syst. Evol. Microbiol.">
        <title>The Global Catalogue of Microorganisms (GCM) 10K type strain sequencing project: providing services to taxonomists for standard genome sequencing and annotation.</title>
        <authorList>
            <consortium name="The Broad Institute Genomics Platform"/>
            <consortium name="The Broad Institute Genome Sequencing Center for Infectious Disease"/>
            <person name="Wu L."/>
            <person name="Ma J."/>
        </authorList>
    </citation>
    <scope>NUCLEOTIDE SEQUENCE [LARGE SCALE GENOMIC DNA]</scope>
    <source>
        <strain evidence="12">JCM 17810</strain>
    </source>
</reference>
<dbReference type="PANTHER" id="PTHR24421:SF10">
    <property type="entry name" value="NITRATE_NITRITE SENSOR PROTEIN NARQ"/>
    <property type="match status" value="1"/>
</dbReference>
<evidence type="ECO:0000259" key="9">
    <source>
        <dbReference type="Pfam" id="PF02518"/>
    </source>
</evidence>
<evidence type="ECO:0000256" key="3">
    <source>
        <dbReference type="ARBA" id="ARBA00022553"/>
    </source>
</evidence>
<evidence type="ECO:0000313" key="11">
    <source>
        <dbReference type="EMBL" id="GAA4432561.1"/>
    </source>
</evidence>
<evidence type="ECO:0000256" key="4">
    <source>
        <dbReference type="ARBA" id="ARBA00022679"/>
    </source>
</evidence>
<dbReference type="RefSeq" id="WP_345218557.1">
    <property type="nucleotide sequence ID" value="NZ_BAABGN010000013.1"/>
</dbReference>
<evidence type="ECO:0000256" key="5">
    <source>
        <dbReference type="ARBA" id="ARBA00022741"/>
    </source>
</evidence>
<dbReference type="EMBL" id="BAABGN010000013">
    <property type="protein sequence ID" value="GAA4432561.1"/>
    <property type="molecule type" value="Genomic_DNA"/>
</dbReference>
<dbReference type="Gene3D" id="3.30.565.10">
    <property type="entry name" value="Histidine kinase-like ATPase, C-terminal domain"/>
    <property type="match status" value="1"/>
</dbReference>
<keyword evidence="12" id="KW-1185">Reference proteome</keyword>
<dbReference type="InterPro" id="IPR036890">
    <property type="entry name" value="HATPase_C_sf"/>
</dbReference>
<evidence type="ECO:0000256" key="8">
    <source>
        <dbReference type="ARBA" id="ARBA00023012"/>
    </source>
</evidence>
<dbReference type="Pfam" id="PF02518">
    <property type="entry name" value="HATPase_c"/>
    <property type="match status" value="1"/>
</dbReference>
<comment type="caution">
    <text evidence="11">The sequence shown here is derived from an EMBL/GenBank/DDBJ whole genome shotgun (WGS) entry which is preliminary data.</text>
</comment>
<dbReference type="InterPro" id="IPR050482">
    <property type="entry name" value="Sensor_HK_TwoCompSys"/>
</dbReference>
<protein>
    <recommendedName>
        <fullName evidence="2">histidine kinase</fullName>
        <ecNumber evidence="2">2.7.13.3</ecNumber>
    </recommendedName>
</protein>
<dbReference type="InterPro" id="IPR003594">
    <property type="entry name" value="HATPase_dom"/>
</dbReference>
<sequence length="374" mass="38525">MSNGLAILWHRPRVTEPAPNPRRDRLIVGAVVAGALLEGALRQDLTWPVASTAAAACALAALLWRRTHPLAATIAAAVVLNGLELAHLVAGLPTQGMGTTVALLALPYTLFRWGSGRDAIVGSAVLLVGTAITLVTHRSGIADVVAGLAVFALAAATGEALRARAAARTRELERARTGEREQIARDLHDTVAHHVSAIAVRAQAGRLSSDDPAAQAALAVIESEARDALGEMRAVVRALRDDDGPATRRPGTVLDDLRGLVGPGPPPVTVTVDPVLGPPAPATTAALYRIAQEAVTNARRHARDATGIAVTLTAEDAVVHLRVRDDGAGAQTREPGFGLLGMAERADLLGGVCTAGPDPDGGWLVAATLPRTGA</sequence>
<evidence type="ECO:0000259" key="10">
    <source>
        <dbReference type="Pfam" id="PF07730"/>
    </source>
</evidence>
<evidence type="ECO:0000256" key="7">
    <source>
        <dbReference type="ARBA" id="ARBA00022840"/>
    </source>
</evidence>
<keyword evidence="4" id="KW-0808">Transferase</keyword>
<name>A0ABP8LMH3_9MICO</name>
<comment type="catalytic activity">
    <reaction evidence="1">
        <text>ATP + protein L-histidine = ADP + protein N-phospho-L-histidine.</text>
        <dbReference type="EC" id="2.7.13.3"/>
    </reaction>
</comment>
<feature type="domain" description="Histidine kinase/HSP90-like ATPase" evidence="9">
    <location>
        <begin position="285"/>
        <end position="371"/>
    </location>
</feature>
<keyword evidence="8" id="KW-0902">Two-component regulatory system</keyword>
<dbReference type="SUPFAM" id="SSF55874">
    <property type="entry name" value="ATPase domain of HSP90 chaperone/DNA topoisomerase II/histidine kinase"/>
    <property type="match status" value="1"/>
</dbReference>
<organism evidence="11 12">
    <name type="scientific">Georgenia halophila</name>
    <dbReference type="NCBI Taxonomy" id="620889"/>
    <lineage>
        <taxon>Bacteria</taxon>
        <taxon>Bacillati</taxon>
        <taxon>Actinomycetota</taxon>
        <taxon>Actinomycetes</taxon>
        <taxon>Micrococcales</taxon>
        <taxon>Bogoriellaceae</taxon>
        <taxon>Georgenia</taxon>
    </lineage>
</organism>
<accession>A0ABP8LMH3</accession>
<dbReference type="Proteomes" id="UP001500622">
    <property type="component" value="Unassembled WGS sequence"/>
</dbReference>
<dbReference type="InterPro" id="IPR011712">
    <property type="entry name" value="Sig_transdc_His_kin_sub3_dim/P"/>
</dbReference>
<gene>
    <name evidence="11" type="ORF">GCM10023169_38450</name>
</gene>
<dbReference type="PANTHER" id="PTHR24421">
    <property type="entry name" value="NITRATE/NITRITE SENSOR PROTEIN NARX-RELATED"/>
    <property type="match status" value="1"/>
</dbReference>
<dbReference type="GO" id="GO:0016301">
    <property type="term" value="F:kinase activity"/>
    <property type="evidence" value="ECO:0007669"/>
    <property type="project" value="UniProtKB-KW"/>
</dbReference>
<proteinExistence type="predicted"/>
<keyword evidence="7" id="KW-0067">ATP-binding</keyword>
<evidence type="ECO:0000256" key="1">
    <source>
        <dbReference type="ARBA" id="ARBA00000085"/>
    </source>
</evidence>
<dbReference type="CDD" id="cd16917">
    <property type="entry name" value="HATPase_UhpB-NarQ-NarX-like"/>
    <property type="match status" value="1"/>
</dbReference>
<evidence type="ECO:0000313" key="12">
    <source>
        <dbReference type="Proteomes" id="UP001500622"/>
    </source>
</evidence>
<keyword evidence="6 11" id="KW-0418">Kinase</keyword>
<keyword evidence="5" id="KW-0547">Nucleotide-binding</keyword>
<keyword evidence="3" id="KW-0597">Phosphoprotein</keyword>